<proteinExistence type="predicted"/>
<sequence>MAQDKETELTRVPSGIEGLDTILRGGFFEGGLYIVQGEPGSGKTILANQICAHHVNKGGKAIYATLLSESHARLMQQLRTMSFFDESAVPERLVFLSALSALEDRGLSGLLDLLRREMMGRRATTMVLDGFLAAEASASTERDFKKFVHELQGHAIAAGCTVFLLTNGSDRPSRPERTMVDGIFVLQRQNFDARSERSLEILKFRASSYLEGRHSFTITGDGLVVYPRIESRFAWPSRYDEAPFSRVTSGIGSLDQKMGEGVPATSTTVAFGPPGIGKTTLGLHWFSAEPDVPSLFFGFFESPERLLRKADALGLPTRSLLQAGKHHVIWQPATEHDFDALGARLLDAVHRTGARRLVVDGLGGFMASVISPQRISKYFAALSNELRVRGVTTLYTSESREFLGAPVELPIANISSLIENLIVLRFVELQSSVRRLISVVKMRDSDFDPALREFKISDQGLTVLDPVFGAEGLMTGFAHER</sequence>
<name>A0ABV9Z013_9HYPH</name>
<dbReference type="InterPro" id="IPR014774">
    <property type="entry name" value="KaiC-like_dom"/>
</dbReference>
<dbReference type="PROSITE" id="PS51146">
    <property type="entry name" value="KAIC"/>
    <property type="match status" value="2"/>
</dbReference>
<dbReference type="RefSeq" id="WP_114955683.1">
    <property type="nucleotide sequence ID" value="NZ_JBHSJF010000006.1"/>
</dbReference>
<keyword evidence="5" id="KW-0418">Kinase</keyword>
<evidence type="ECO:0000256" key="4">
    <source>
        <dbReference type="ARBA" id="ARBA00022737"/>
    </source>
</evidence>
<keyword evidence="4" id="KW-0677">Repeat</keyword>
<evidence type="ECO:0000256" key="6">
    <source>
        <dbReference type="ARBA" id="ARBA00022801"/>
    </source>
</evidence>
<keyword evidence="2" id="KW-0597">Phosphoprotein</keyword>
<organism evidence="8 9">
    <name type="scientific">Flaviflagellibacter deserti</name>
    <dbReference type="NCBI Taxonomy" id="2267266"/>
    <lineage>
        <taxon>Bacteria</taxon>
        <taxon>Pseudomonadati</taxon>
        <taxon>Pseudomonadota</taxon>
        <taxon>Alphaproteobacteria</taxon>
        <taxon>Hyphomicrobiales</taxon>
        <taxon>Flaviflagellibacter</taxon>
    </lineage>
</organism>
<dbReference type="PANTHER" id="PTHR42926">
    <property type="match status" value="1"/>
</dbReference>
<dbReference type="PANTHER" id="PTHR42926:SF1">
    <property type="entry name" value="CIRCADIAN CLOCK OSCILLATOR PROTEIN KAIC 1"/>
    <property type="match status" value="1"/>
</dbReference>
<dbReference type="Proteomes" id="UP001595796">
    <property type="component" value="Unassembled WGS sequence"/>
</dbReference>
<accession>A0ABV9Z013</accession>
<dbReference type="InterPro" id="IPR027417">
    <property type="entry name" value="P-loop_NTPase"/>
</dbReference>
<keyword evidence="9" id="KW-1185">Reference proteome</keyword>
<dbReference type="SUPFAM" id="SSF52540">
    <property type="entry name" value="P-loop containing nucleoside triphosphate hydrolases"/>
    <property type="match status" value="2"/>
</dbReference>
<dbReference type="EC" id="2.7.11.1" evidence="1"/>
<dbReference type="PIRSF" id="PIRSF039117">
    <property type="entry name" value="KaiC"/>
    <property type="match status" value="1"/>
</dbReference>
<evidence type="ECO:0000259" key="7">
    <source>
        <dbReference type="PROSITE" id="PS51146"/>
    </source>
</evidence>
<gene>
    <name evidence="8" type="ORF">ACFPFW_10360</name>
</gene>
<dbReference type="InterPro" id="IPR051347">
    <property type="entry name" value="Circadian_clock_KaiC-rel"/>
</dbReference>
<dbReference type="Pfam" id="PF06745">
    <property type="entry name" value="ATPase"/>
    <property type="match status" value="2"/>
</dbReference>
<evidence type="ECO:0000256" key="2">
    <source>
        <dbReference type="ARBA" id="ARBA00022553"/>
    </source>
</evidence>
<dbReference type="EMBL" id="JBHSJF010000006">
    <property type="protein sequence ID" value="MFC5068415.1"/>
    <property type="molecule type" value="Genomic_DNA"/>
</dbReference>
<evidence type="ECO:0000256" key="5">
    <source>
        <dbReference type="ARBA" id="ARBA00022777"/>
    </source>
</evidence>
<evidence type="ECO:0000313" key="8">
    <source>
        <dbReference type="EMBL" id="MFC5068415.1"/>
    </source>
</evidence>
<reference evidence="9" key="1">
    <citation type="journal article" date="2019" name="Int. J. Syst. Evol. Microbiol.">
        <title>The Global Catalogue of Microorganisms (GCM) 10K type strain sequencing project: providing services to taxonomists for standard genome sequencing and annotation.</title>
        <authorList>
            <consortium name="The Broad Institute Genomics Platform"/>
            <consortium name="The Broad Institute Genome Sequencing Center for Infectious Disease"/>
            <person name="Wu L."/>
            <person name="Ma J."/>
        </authorList>
    </citation>
    <scope>NUCLEOTIDE SEQUENCE [LARGE SCALE GENOMIC DNA]</scope>
    <source>
        <strain evidence="9">CGMCC 1.16444</strain>
    </source>
</reference>
<keyword evidence="6" id="KW-0378">Hydrolase</keyword>
<evidence type="ECO:0000256" key="1">
    <source>
        <dbReference type="ARBA" id="ARBA00012513"/>
    </source>
</evidence>
<comment type="caution">
    <text evidence="8">The sequence shown here is derived from an EMBL/GenBank/DDBJ whole genome shotgun (WGS) entry which is preliminary data.</text>
</comment>
<keyword evidence="3" id="KW-0808">Transferase</keyword>
<dbReference type="InterPro" id="IPR030665">
    <property type="entry name" value="KaiC"/>
</dbReference>
<evidence type="ECO:0000313" key="9">
    <source>
        <dbReference type="Proteomes" id="UP001595796"/>
    </source>
</evidence>
<feature type="domain" description="KaiC" evidence="7">
    <location>
        <begin position="10"/>
        <end position="239"/>
    </location>
</feature>
<feature type="domain" description="KaiC" evidence="7">
    <location>
        <begin position="245"/>
        <end position="477"/>
    </location>
</feature>
<evidence type="ECO:0000256" key="3">
    <source>
        <dbReference type="ARBA" id="ARBA00022679"/>
    </source>
</evidence>
<dbReference type="InterPro" id="IPR010624">
    <property type="entry name" value="KaiC_dom"/>
</dbReference>
<protein>
    <recommendedName>
        <fullName evidence="1">non-specific serine/threonine protein kinase</fullName>
        <ecNumber evidence="1">2.7.11.1</ecNumber>
    </recommendedName>
</protein>
<dbReference type="Gene3D" id="3.40.50.300">
    <property type="entry name" value="P-loop containing nucleotide triphosphate hydrolases"/>
    <property type="match status" value="2"/>
</dbReference>